<dbReference type="InterPro" id="IPR050729">
    <property type="entry name" value="Rho-GAP"/>
</dbReference>
<proteinExistence type="predicted"/>
<evidence type="ECO:0000256" key="2">
    <source>
        <dbReference type="SAM" id="MobiDB-lite"/>
    </source>
</evidence>
<dbReference type="HOGENOM" id="CLU_008682_1_0_1"/>
<dbReference type="SUPFAM" id="SSF48350">
    <property type="entry name" value="GTPase activation domain, GAP"/>
    <property type="match status" value="1"/>
</dbReference>
<protein>
    <recommendedName>
        <fullName evidence="3">Rho-GAP domain-containing protein</fullName>
    </recommendedName>
</protein>
<dbReference type="GO" id="GO:0007165">
    <property type="term" value="P:signal transduction"/>
    <property type="evidence" value="ECO:0007669"/>
    <property type="project" value="InterPro"/>
</dbReference>
<feature type="compositionally biased region" description="Basic and acidic residues" evidence="2">
    <location>
        <begin position="794"/>
        <end position="805"/>
    </location>
</feature>
<dbReference type="eggNOG" id="KOG1450">
    <property type="taxonomic scope" value="Eukaryota"/>
</dbReference>
<feature type="compositionally biased region" description="Pro residues" evidence="2">
    <location>
        <begin position="658"/>
        <end position="668"/>
    </location>
</feature>
<feature type="compositionally biased region" description="Polar residues" evidence="2">
    <location>
        <begin position="219"/>
        <end position="237"/>
    </location>
</feature>
<reference evidence="4 5" key="1">
    <citation type="journal article" date="2012" name="Science">
        <title>The Paleozoic origin of enzymatic lignin decomposition reconstructed from 31 fungal genomes.</title>
        <authorList>
            <person name="Floudas D."/>
            <person name="Binder M."/>
            <person name="Riley R."/>
            <person name="Barry K."/>
            <person name="Blanchette R.A."/>
            <person name="Henrissat B."/>
            <person name="Martinez A.T."/>
            <person name="Otillar R."/>
            <person name="Spatafora J.W."/>
            <person name="Yadav J.S."/>
            <person name="Aerts A."/>
            <person name="Benoit I."/>
            <person name="Boyd A."/>
            <person name="Carlson A."/>
            <person name="Copeland A."/>
            <person name="Coutinho P.M."/>
            <person name="de Vries R.P."/>
            <person name="Ferreira P."/>
            <person name="Findley K."/>
            <person name="Foster B."/>
            <person name="Gaskell J."/>
            <person name="Glotzer D."/>
            <person name="Gorecki P."/>
            <person name="Heitman J."/>
            <person name="Hesse C."/>
            <person name="Hori C."/>
            <person name="Igarashi K."/>
            <person name="Jurgens J.A."/>
            <person name="Kallen N."/>
            <person name="Kersten P."/>
            <person name="Kohler A."/>
            <person name="Kuees U."/>
            <person name="Kumar T.K.A."/>
            <person name="Kuo A."/>
            <person name="LaButti K."/>
            <person name="Larrondo L.F."/>
            <person name="Lindquist E."/>
            <person name="Ling A."/>
            <person name="Lombard V."/>
            <person name="Lucas S."/>
            <person name="Lundell T."/>
            <person name="Martin R."/>
            <person name="McLaughlin D.J."/>
            <person name="Morgenstern I."/>
            <person name="Morin E."/>
            <person name="Murat C."/>
            <person name="Nagy L.G."/>
            <person name="Nolan M."/>
            <person name="Ohm R.A."/>
            <person name="Patyshakuliyeva A."/>
            <person name="Rokas A."/>
            <person name="Ruiz-Duenas F.J."/>
            <person name="Sabat G."/>
            <person name="Salamov A."/>
            <person name="Samejima M."/>
            <person name="Schmutz J."/>
            <person name="Slot J.C."/>
            <person name="St John F."/>
            <person name="Stenlid J."/>
            <person name="Sun H."/>
            <person name="Sun S."/>
            <person name="Syed K."/>
            <person name="Tsang A."/>
            <person name="Wiebenga A."/>
            <person name="Young D."/>
            <person name="Pisabarro A."/>
            <person name="Eastwood D.C."/>
            <person name="Martin F."/>
            <person name="Cullen D."/>
            <person name="Grigoriev I.V."/>
            <person name="Hibbett D.S."/>
        </authorList>
    </citation>
    <scope>NUCLEOTIDE SEQUENCE</scope>
    <source>
        <strain evidence="5">FP-58527</strain>
    </source>
</reference>
<dbReference type="Pfam" id="PF00620">
    <property type="entry name" value="RhoGAP"/>
    <property type="match status" value="1"/>
</dbReference>
<dbReference type="InterPro" id="IPR000198">
    <property type="entry name" value="RhoGAP_dom"/>
</dbReference>
<dbReference type="PROSITE" id="PS50238">
    <property type="entry name" value="RHOGAP"/>
    <property type="match status" value="1"/>
</dbReference>
<feature type="compositionally biased region" description="Polar residues" evidence="2">
    <location>
        <begin position="783"/>
        <end position="792"/>
    </location>
</feature>
<dbReference type="Gene3D" id="1.20.1270.60">
    <property type="entry name" value="Arfaptin homology (AH) domain/BAR domain"/>
    <property type="match status" value="1"/>
</dbReference>
<sequence>MSSSQENQPSGRPSTSEPPQQDAITLFDLHLKFLSDSYLSFFLERRKIEEHYIEALLRLHRKVKAADTVLDDPGRSDTSTTRAAWNEIRDNVAREADTRVAFLGALTADVINPLMNFRETQDRIRKRIKEDLKDAVTAHAEYSENVLPRLKRNYLRKCQEVEEYKAAIQLNTQFSTSPTDGQSATSPHSAKPNPGLGARPAIITAPQPLRPLDRRPSVGATSNHARSPSTSTSTTLQDLAHQGKKQLNQLMTFLDKGGNMKDLAGRSDNALRSVRAKREADEADKEYRKGVHWQETLRLRRVKILESGYNSLETFVRENAETVKSVLQRYTDNMVATCATQSQICEHGRRSVARISSARDSAIIGYNIPRMLAAALPKPIYYYNFTVGECKDLIFGVSLVDYATARNLHGVEGEQGVPKIVRICVKDIDKRGLECEGIYRVSGKHASVRELQHKIERNEAAFQLNPAVDEVYAVASLLKMYLRELPEPLFRFPLQERLSHSEDLDEHRGNDFQLIRGKIRRLPAVHQMTLRILLEHLARVAAHAEKNKMDARNLAIVFATVIFGEDEMPKSGGDLLTLHSWKDTLCEDLITNAHILFQPTGSPQLPSFAPTTPVPSSPTSPTATGSPRARASSQASVLGQMGPPPALSRSPRLGRSPSLPPQRSPPYSPAIVSARQHQHPPEDFRPQLPPRPQGSIHPSQRSAGLPPPPPLVPMSQRPNRQSAPVPPRTQVPDSPSAPGFPQSREVSRERVERRTPRTTPRLPQRERERLLSPSLPPRPLSPAVSTRTGESSIQEEREPLGRERLPLTPWGSNLELHKPEDRPASASASPRSQFANIRPDSRQSTRRSVSGPSVEPQRSAVVTQQALPVPLGSSAEPPLAGGDAVANDARSAE</sequence>
<feature type="compositionally biased region" description="Basic and acidic residues" evidence="2">
    <location>
        <begin position="745"/>
        <end position="755"/>
    </location>
</feature>
<dbReference type="InterPro" id="IPR008936">
    <property type="entry name" value="Rho_GTPase_activation_prot"/>
</dbReference>
<dbReference type="STRING" id="743788.S8FT63"/>
<dbReference type="EMBL" id="KE504127">
    <property type="protein sequence ID" value="EPT04421.1"/>
    <property type="molecule type" value="Genomic_DNA"/>
</dbReference>
<feature type="compositionally biased region" description="Polar residues" evidence="2">
    <location>
        <begin position="174"/>
        <end position="188"/>
    </location>
</feature>
<dbReference type="SUPFAM" id="SSF103657">
    <property type="entry name" value="BAR/IMD domain-like"/>
    <property type="match status" value="1"/>
</dbReference>
<dbReference type="GO" id="GO:0005096">
    <property type="term" value="F:GTPase activator activity"/>
    <property type="evidence" value="ECO:0007669"/>
    <property type="project" value="UniProtKB-KW"/>
</dbReference>
<feature type="region of interest" description="Disordered" evidence="2">
    <location>
        <begin position="174"/>
        <end position="237"/>
    </location>
</feature>
<dbReference type="SMART" id="SM00324">
    <property type="entry name" value="RhoGAP"/>
    <property type="match status" value="1"/>
</dbReference>
<feature type="region of interest" description="Disordered" evidence="2">
    <location>
        <begin position="1"/>
        <end position="20"/>
    </location>
</feature>
<feature type="domain" description="Rho-GAP" evidence="3">
    <location>
        <begin position="397"/>
        <end position="597"/>
    </location>
</feature>
<keyword evidence="1" id="KW-0343">GTPase activation</keyword>
<dbReference type="Proteomes" id="UP000015241">
    <property type="component" value="Unassembled WGS sequence"/>
</dbReference>
<feature type="compositionally biased region" description="Low complexity" evidence="2">
    <location>
        <begin position="647"/>
        <end position="657"/>
    </location>
</feature>
<feature type="region of interest" description="Disordered" evidence="2">
    <location>
        <begin position="603"/>
        <end position="893"/>
    </location>
</feature>
<evidence type="ECO:0000259" key="3">
    <source>
        <dbReference type="PROSITE" id="PS50238"/>
    </source>
</evidence>
<accession>S8FT63</accession>
<name>S8FT63_FOMSC</name>
<dbReference type="InParanoid" id="S8FT63"/>
<dbReference type="AlphaFoldDB" id="S8FT63"/>
<evidence type="ECO:0000313" key="4">
    <source>
        <dbReference type="EMBL" id="EPT04421.1"/>
    </source>
</evidence>
<dbReference type="OrthoDB" id="79452at2759"/>
<dbReference type="Gene3D" id="1.10.555.10">
    <property type="entry name" value="Rho GTPase activation protein"/>
    <property type="match status" value="1"/>
</dbReference>
<dbReference type="InterPro" id="IPR001060">
    <property type="entry name" value="FCH_dom"/>
</dbReference>
<keyword evidence="5" id="KW-1185">Reference proteome</keyword>
<gene>
    <name evidence="4" type="ORF">FOMPIDRAFT_1028153</name>
</gene>
<evidence type="ECO:0000256" key="1">
    <source>
        <dbReference type="ARBA" id="ARBA00022468"/>
    </source>
</evidence>
<dbReference type="GO" id="GO:0005737">
    <property type="term" value="C:cytoplasm"/>
    <property type="evidence" value="ECO:0007669"/>
    <property type="project" value="TreeGrafter"/>
</dbReference>
<organism evidence="4 5">
    <name type="scientific">Fomitopsis schrenkii</name>
    <name type="common">Brown rot fungus</name>
    <dbReference type="NCBI Taxonomy" id="2126942"/>
    <lineage>
        <taxon>Eukaryota</taxon>
        <taxon>Fungi</taxon>
        <taxon>Dikarya</taxon>
        <taxon>Basidiomycota</taxon>
        <taxon>Agaricomycotina</taxon>
        <taxon>Agaricomycetes</taxon>
        <taxon>Polyporales</taxon>
        <taxon>Fomitopsis</taxon>
    </lineage>
</organism>
<dbReference type="InterPro" id="IPR027267">
    <property type="entry name" value="AH/BAR_dom_sf"/>
</dbReference>
<dbReference type="PANTHER" id="PTHR23176:SF134">
    <property type="entry name" value="RHO-TYPE GTPASE-ACTIVATING PROTEIN"/>
    <property type="match status" value="1"/>
</dbReference>
<dbReference type="PANTHER" id="PTHR23176">
    <property type="entry name" value="RHO/RAC/CDC GTPASE-ACTIVATING PROTEIN"/>
    <property type="match status" value="1"/>
</dbReference>
<evidence type="ECO:0000313" key="5">
    <source>
        <dbReference type="Proteomes" id="UP000015241"/>
    </source>
</evidence>
<dbReference type="Pfam" id="PF00611">
    <property type="entry name" value="FCH"/>
    <property type="match status" value="1"/>
</dbReference>